<keyword evidence="1" id="KW-1133">Transmembrane helix</keyword>
<accession>A0A1H4R356</accession>
<dbReference type="Gene3D" id="3.40.50.1110">
    <property type="entry name" value="SGNH hydrolase"/>
    <property type="match status" value="1"/>
</dbReference>
<sequence>MIRRVGVSRKISGRVIVASLLTAVAVVVGVGFAYNGSLRPRDNYVSSYTPASKTPVDSAPLVAVIGDSYTGGSAMGGYGAGNWTEIIRLRLNSANMPVRMTMSGQGGSGYVNPGSRGTVFPGEAARIVDPYDKVVVIFGSRNDTRQPVQAVRSAANATYSQIKSTAANATLVVIGPAWTNRDVPPAITAIRDVLRSEAEAAGAVFVDPLTESWFFGEETTLIGEDGVNPTDDGHQYLADRIEPYIRAALTA</sequence>
<organism evidence="3 4">
    <name type="scientific">Rhodococcus koreensis</name>
    <dbReference type="NCBI Taxonomy" id="99653"/>
    <lineage>
        <taxon>Bacteria</taxon>
        <taxon>Bacillati</taxon>
        <taxon>Actinomycetota</taxon>
        <taxon>Actinomycetes</taxon>
        <taxon>Mycobacteriales</taxon>
        <taxon>Nocardiaceae</taxon>
        <taxon>Rhodococcus</taxon>
    </lineage>
</organism>
<name>A0A1H4R356_9NOCA</name>
<dbReference type="PANTHER" id="PTHR43784">
    <property type="entry name" value="GDSL-LIKE LIPASE/ACYLHYDROLASE, PUTATIVE (AFU_ORTHOLOGUE AFUA_2G00820)-RELATED"/>
    <property type="match status" value="1"/>
</dbReference>
<dbReference type="RefSeq" id="WP_143051395.1">
    <property type="nucleotide sequence ID" value="NZ_FNSV01000005.1"/>
</dbReference>
<proteinExistence type="predicted"/>
<dbReference type="PANTHER" id="PTHR43784:SF2">
    <property type="entry name" value="GDSL-LIKE LIPASE_ACYLHYDROLASE, PUTATIVE (AFU_ORTHOLOGUE AFUA_2G00820)-RELATED"/>
    <property type="match status" value="1"/>
</dbReference>
<dbReference type="EMBL" id="FNSV01000005">
    <property type="protein sequence ID" value="SEC26305.1"/>
    <property type="molecule type" value="Genomic_DNA"/>
</dbReference>
<dbReference type="InterPro" id="IPR013830">
    <property type="entry name" value="SGNH_hydro"/>
</dbReference>
<reference evidence="4" key="1">
    <citation type="submission" date="2016-10" db="EMBL/GenBank/DDBJ databases">
        <authorList>
            <person name="Varghese N."/>
            <person name="Submissions S."/>
        </authorList>
    </citation>
    <scope>NUCLEOTIDE SEQUENCE [LARGE SCALE GENOMIC DNA]</scope>
    <source>
        <strain evidence="4">DSM 44498</strain>
    </source>
</reference>
<dbReference type="CDD" id="cd00229">
    <property type="entry name" value="SGNH_hydrolase"/>
    <property type="match status" value="1"/>
</dbReference>
<protein>
    <submittedName>
        <fullName evidence="3">Lysophospholipase L1</fullName>
    </submittedName>
</protein>
<feature type="domain" description="SGNH hydrolase-type esterase" evidence="2">
    <location>
        <begin position="64"/>
        <end position="235"/>
    </location>
</feature>
<dbReference type="InterPro" id="IPR053140">
    <property type="entry name" value="GDSL_Rv0518-like"/>
</dbReference>
<keyword evidence="4" id="KW-1185">Reference proteome</keyword>
<evidence type="ECO:0000313" key="3">
    <source>
        <dbReference type="EMBL" id="SEC26305.1"/>
    </source>
</evidence>
<dbReference type="SUPFAM" id="SSF52266">
    <property type="entry name" value="SGNH hydrolase"/>
    <property type="match status" value="1"/>
</dbReference>
<dbReference type="Pfam" id="PF13472">
    <property type="entry name" value="Lipase_GDSL_2"/>
    <property type="match status" value="1"/>
</dbReference>
<keyword evidence="1" id="KW-0812">Transmembrane</keyword>
<gene>
    <name evidence="3" type="ORF">SAMN04490239_3460</name>
</gene>
<keyword evidence="1" id="KW-0472">Membrane</keyword>
<evidence type="ECO:0000256" key="1">
    <source>
        <dbReference type="SAM" id="Phobius"/>
    </source>
</evidence>
<evidence type="ECO:0000313" key="4">
    <source>
        <dbReference type="Proteomes" id="UP000183561"/>
    </source>
</evidence>
<feature type="transmembrane region" description="Helical" evidence="1">
    <location>
        <begin position="12"/>
        <end position="34"/>
    </location>
</feature>
<dbReference type="OrthoDB" id="8215557at2"/>
<dbReference type="InterPro" id="IPR036514">
    <property type="entry name" value="SGNH_hydro_sf"/>
</dbReference>
<evidence type="ECO:0000259" key="2">
    <source>
        <dbReference type="Pfam" id="PF13472"/>
    </source>
</evidence>
<dbReference type="AlphaFoldDB" id="A0A1H4R356"/>
<dbReference type="Proteomes" id="UP000183561">
    <property type="component" value="Unassembled WGS sequence"/>
</dbReference>